<gene>
    <name evidence="1" type="ORF">JG687_00014933</name>
</gene>
<accession>A0A8T1TVS4</accession>
<dbReference type="Proteomes" id="UP000688947">
    <property type="component" value="Unassembled WGS sequence"/>
</dbReference>
<feature type="non-terminal residue" evidence="1">
    <location>
        <position position="1"/>
    </location>
</feature>
<dbReference type="EMBL" id="JAENGZ010001262">
    <property type="protein sequence ID" value="KAG6949343.1"/>
    <property type="molecule type" value="Genomic_DNA"/>
</dbReference>
<name>A0A8T1TVS4_9STRA</name>
<reference evidence="1" key="1">
    <citation type="submission" date="2021-01" db="EMBL/GenBank/DDBJ databases">
        <title>Phytophthora aleatoria, a newly-described species from Pinus radiata is distinct from Phytophthora cactorum isolates based on comparative genomics.</title>
        <authorList>
            <person name="Mcdougal R."/>
            <person name="Panda P."/>
            <person name="Williams N."/>
            <person name="Studholme D.J."/>
        </authorList>
    </citation>
    <scope>NUCLEOTIDE SEQUENCE</scope>
    <source>
        <strain evidence="1">NZFS 3830</strain>
    </source>
</reference>
<dbReference type="AlphaFoldDB" id="A0A8T1TVS4"/>
<protein>
    <submittedName>
        <fullName evidence="1">Uncharacterized protein</fullName>
    </submittedName>
</protein>
<comment type="caution">
    <text evidence="1">The sequence shown here is derived from an EMBL/GenBank/DDBJ whole genome shotgun (WGS) entry which is preliminary data.</text>
</comment>
<proteinExistence type="predicted"/>
<sequence>QVFVAPKLSAEQALQVLASVWVLSRRNRRRLARNLVALQQHHCFHLRDATRLVYGSRSFDAMLDDTTAKARYCFTIA</sequence>
<evidence type="ECO:0000313" key="2">
    <source>
        <dbReference type="Proteomes" id="UP000688947"/>
    </source>
</evidence>
<organism evidence="1 2">
    <name type="scientific">Phytophthora cactorum</name>
    <dbReference type="NCBI Taxonomy" id="29920"/>
    <lineage>
        <taxon>Eukaryota</taxon>
        <taxon>Sar</taxon>
        <taxon>Stramenopiles</taxon>
        <taxon>Oomycota</taxon>
        <taxon>Peronosporomycetes</taxon>
        <taxon>Peronosporales</taxon>
        <taxon>Peronosporaceae</taxon>
        <taxon>Phytophthora</taxon>
    </lineage>
</organism>
<evidence type="ECO:0000313" key="1">
    <source>
        <dbReference type="EMBL" id="KAG6949343.1"/>
    </source>
</evidence>